<gene>
    <name evidence="2" type="ORF">BDQ94DRAFT_145938</name>
</gene>
<keyword evidence="1" id="KW-0812">Transmembrane</keyword>
<dbReference type="RefSeq" id="XP_026624902.1">
    <property type="nucleotide sequence ID" value="XM_026766733.1"/>
</dbReference>
<organism evidence="2 3">
    <name type="scientific">Aspergillus welwitschiae</name>
    <dbReference type="NCBI Taxonomy" id="1341132"/>
    <lineage>
        <taxon>Eukaryota</taxon>
        <taxon>Fungi</taxon>
        <taxon>Dikarya</taxon>
        <taxon>Ascomycota</taxon>
        <taxon>Pezizomycotina</taxon>
        <taxon>Eurotiomycetes</taxon>
        <taxon>Eurotiomycetidae</taxon>
        <taxon>Eurotiales</taxon>
        <taxon>Aspergillaceae</taxon>
        <taxon>Aspergillus</taxon>
        <taxon>Aspergillus subgen. Circumdati</taxon>
    </lineage>
</organism>
<dbReference type="EMBL" id="KZ852052">
    <property type="protein sequence ID" value="RDH31880.1"/>
    <property type="molecule type" value="Genomic_DNA"/>
</dbReference>
<proteinExistence type="predicted"/>
<protein>
    <submittedName>
        <fullName evidence="2">Uncharacterized protein</fullName>
    </submittedName>
</protein>
<keyword evidence="1" id="KW-1133">Transmembrane helix</keyword>
<dbReference type="GeneID" id="38135089"/>
<name>A0A3F3PY41_9EURO</name>
<sequence length="62" mass="7608">MILIWVVEVLVIITFWLWLFLVSFVWERDIYIGWDVRLWMALESMKVYEMMSTSAQLCVAFW</sequence>
<dbReference type="Proteomes" id="UP000253729">
    <property type="component" value="Unassembled WGS sequence"/>
</dbReference>
<keyword evidence="3" id="KW-1185">Reference proteome</keyword>
<dbReference type="AlphaFoldDB" id="A0A3F3PY41"/>
<reference evidence="2 3" key="1">
    <citation type="submission" date="2018-07" db="EMBL/GenBank/DDBJ databases">
        <title>The genomes of Aspergillus section Nigri reveals drivers in fungal speciation.</title>
        <authorList>
            <consortium name="DOE Joint Genome Institute"/>
            <person name="Vesth T.C."/>
            <person name="Nybo J."/>
            <person name="Theobald S."/>
            <person name="Brandl J."/>
            <person name="Frisvad J.C."/>
            <person name="Nielsen K.F."/>
            <person name="Lyhne E.K."/>
            <person name="Kogle M.E."/>
            <person name="Kuo A."/>
            <person name="Riley R."/>
            <person name="Clum A."/>
            <person name="Nolan M."/>
            <person name="Lipzen A."/>
            <person name="Salamov A."/>
            <person name="Henrissat B."/>
            <person name="Wiebenga A."/>
            <person name="De vries R.P."/>
            <person name="Grigoriev I.V."/>
            <person name="Mortensen U.H."/>
            <person name="Andersen M.R."/>
            <person name="Baker S.E."/>
        </authorList>
    </citation>
    <scope>NUCLEOTIDE SEQUENCE [LARGE SCALE GENOMIC DNA]</scope>
    <source>
        <strain evidence="2 3">CBS 139.54b</strain>
    </source>
</reference>
<evidence type="ECO:0000313" key="3">
    <source>
        <dbReference type="Proteomes" id="UP000253729"/>
    </source>
</evidence>
<accession>A0A3F3PY41</accession>
<feature type="transmembrane region" description="Helical" evidence="1">
    <location>
        <begin position="6"/>
        <end position="26"/>
    </location>
</feature>
<keyword evidence="1" id="KW-0472">Membrane</keyword>
<evidence type="ECO:0000256" key="1">
    <source>
        <dbReference type="SAM" id="Phobius"/>
    </source>
</evidence>
<evidence type="ECO:0000313" key="2">
    <source>
        <dbReference type="EMBL" id="RDH31880.1"/>
    </source>
</evidence>